<dbReference type="Pfam" id="PF01381">
    <property type="entry name" value="HTH_3"/>
    <property type="match status" value="1"/>
</dbReference>
<dbReference type="InterPro" id="IPR001387">
    <property type="entry name" value="Cro/C1-type_HTH"/>
</dbReference>
<dbReference type="AlphaFoldDB" id="L8K0K4"/>
<dbReference type="STRING" id="1237149.C900_00509"/>
<dbReference type="InterPro" id="IPR010982">
    <property type="entry name" value="Lambda_DNA-bd_dom_sf"/>
</dbReference>
<dbReference type="Gene3D" id="1.10.260.40">
    <property type="entry name" value="lambda repressor-like DNA-binding domains"/>
    <property type="match status" value="1"/>
</dbReference>
<keyword evidence="4" id="KW-1185">Reference proteome</keyword>
<evidence type="ECO:0000259" key="2">
    <source>
        <dbReference type="PROSITE" id="PS50943"/>
    </source>
</evidence>
<dbReference type="Proteomes" id="UP000011135">
    <property type="component" value="Unassembled WGS sequence"/>
</dbReference>
<evidence type="ECO:0000313" key="3">
    <source>
        <dbReference type="EMBL" id="ELR73007.1"/>
    </source>
</evidence>
<dbReference type="PANTHER" id="PTHR46558">
    <property type="entry name" value="TRACRIPTIONAL REGULATORY PROTEIN-RELATED-RELATED"/>
    <property type="match status" value="1"/>
</dbReference>
<keyword evidence="1" id="KW-0238">DNA-binding</keyword>
<name>L8K0K4_9BACT</name>
<gene>
    <name evidence="3" type="ORF">C900_00509</name>
</gene>
<accession>L8K0K4</accession>
<dbReference type="EMBL" id="AMZN01000012">
    <property type="protein sequence ID" value="ELR73007.1"/>
    <property type="molecule type" value="Genomic_DNA"/>
</dbReference>
<dbReference type="eggNOG" id="COG1396">
    <property type="taxonomic scope" value="Bacteria"/>
</dbReference>
<protein>
    <recommendedName>
        <fullName evidence="2">HTH cro/C1-type domain-containing protein</fullName>
    </recommendedName>
</protein>
<dbReference type="PANTHER" id="PTHR46558:SF11">
    <property type="entry name" value="HTH-TYPE TRANSCRIPTIONAL REGULATOR XRE"/>
    <property type="match status" value="1"/>
</dbReference>
<proteinExistence type="predicted"/>
<dbReference type="SMART" id="SM00530">
    <property type="entry name" value="HTH_XRE"/>
    <property type="match status" value="1"/>
</dbReference>
<evidence type="ECO:0000256" key="1">
    <source>
        <dbReference type="ARBA" id="ARBA00023125"/>
    </source>
</evidence>
<organism evidence="3 4">
    <name type="scientific">Fulvivirga imtechensis AK7</name>
    <dbReference type="NCBI Taxonomy" id="1237149"/>
    <lineage>
        <taxon>Bacteria</taxon>
        <taxon>Pseudomonadati</taxon>
        <taxon>Bacteroidota</taxon>
        <taxon>Cytophagia</taxon>
        <taxon>Cytophagales</taxon>
        <taxon>Fulvivirgaceae</taxon>
        <taxon>Fulvivirga</taxon>
    </lineage>
</organism>
<reference evidence="3 4" key="1">
    <citation type="submission" date="2012-12" db="EMBL/GenBank/DDBJ databases">
        <title>Genome assembly of Fulvivirga imtechensis AK7.</title>
        <authorList>
            <person name="Nupur N."/>
            <person name="Khatri I."/>
            <person name="Kumar R."/>
            <person name="Subramanian S."/>
            <person name="Pinnaka A."/>
        </authorList>
    </citation>
    <scope>NUCLEOTIDE SEQUENCE [LARGE SCALE GENOMIC DNA]</scope>
    <source>
        <strain evidence="3 4">AK7</strain>
    </source>
</reference>
<dbReference type="NCBIfam" id="NF041951">
    <property type="entry name" value="phage_RstR"/>
    <property type="match status" value="1"/>
</dbReference>
<dbReference type="OrthoDB" id="800066at2"/>
<feature type="domain" description="HTH cro/C1-type" evidence="2">
    <location>
        <begin position="8"/>
        <end position="62"/>
    </location>
</feature>
<evidence type="ECO:0000313" key="4">
    <source>
        <dbReference type="Proteomes" id="UP000011135"/>
    </source>
</evidence>
<dbReference type="PROSITE" id="PS50943">
    <property type="entry name" value="HTH_CROC1"/>
    <property type="match status" value="1"/>
</dbReference>
<dbReference type="GO" id="GO:0003677">
    <property type="term" value="F:DNA binding"/>
    <property type="evidence" value="ECO:0007669"/>
    <property type="project" value="UniProtKB-KW"/>
</dbReference>
<sequence>MSTFSKRLKEQREALGLSQSKLAQEVGVHQSIIGRYERDEAKPTIDVVSKIALALNTTVGYLLGENEQADTFKDPDMLKRFKDIISFPKDKRDHILYAIDSMIKATKLDSL</sequence>
<comment type="caution">
    <text evidence="3">The sequence shown here is derived from an EMBL/GenBank/DDBJ whole genome shotgun (WGS) entry which is preliminary data.</text>
</comment>
<dbReference type="CDD" id="cd00093">
    <property type="entry name" value="HTH_XRE"/>
    <property type="match status" value="1"/>
</dbReference>
<dbReference type="RefSeq" id="WP_009578422.1">
    <property type="nucleotide sequence ID" value="NZ_AMZN01000012.1"/>
</dbReference>
<dbReference type="SUPFAM" id="SSF47413">
    <property type="entry name" value="lambda repressor-like DNA-binding domains"/>
    <property type="match status" value="1"/>
</dbReference>
<dbReference type="InterPro" id="IPR049639">
    <property type="entry name" value="RstR"/>
</dbReference>